<dbReference type="GeneID" id="97547365"/>
<dbReference type="InterPro" id="IPR019734">
    <property type="entry name" value="TPR_rpt"/>
</dbReference>
<evidence type="ECO:0000313" key="5">
    <source>
        <dbReference type="Proteomes" id="UP000245657"/>
    </source>
</evidence>
<dbReference type="PANTHER" id="PTHR23257">
    <property type="entry name" value="SERINE-THREONINE PROTEIN KINASE"/>
    <property type="match status" value="1"/>
</dbReference>
<sequence>MHLDILTRRLLSSLNNLGWLIVILYFISTFSVSGEISGNVQNNISDNGSLEVLTGSLPIQVSIDGHNRGIAPINIENLSSGFHNIRLAGEGFDQNLGAVIKPHEETVISINPTTRQFCLSSIAKGDSAEENPDSPLGLIDYGIIIGVFLGITLAGAYATRHVAVKIKDSEKTSNTDLPFVPPASDSGTDAREIVRRRGLGKTDLVLDPLMMICNEGEPGDVVVRVINCSSRPIQIEGQAIPHGEIRNIRMRVPTDVPGDQFYIRTVPFIDEAGREFIRDVLLRYRVCPVNPTLTWSFAGFKSGNGSIAAIVRMKNSSSYPVIAGDREILPDSEGEVEFTLGDPDDDHPEISRIVSVKPGKETASDIKLHIVIPYNRGVVLQSQNQFDEALSYYNSLFTRDAGSADLWIQKGKVLEKQGKPEEAGRAYRQALDIDPLNGNAQKAMQKIEKRGMIRLNSKKPDQSTFPKDLMELYTPMTLINSYQNVELFIVKRVADTSVQMLKIIDPEIVEIPSYHQTVQVWRSLNHPNIISLITFEVEPVPHLVTIPPEGVVQKGRRRYTVADLSLPISKRAIVKIGLGISRGLLYLHNQGVSHNLLDPSEVFIDRNLHVRIGGIDGLAVLSKKGCESVCWLLAPEQIDQIRYGTNVKKTDIFQAGAIVYLLLTGSYPYGLREDMIPTADFWNISSLYLVLPSHIRSDLGLFDTLISRTLSIDPQIRYDTFEEMLIELESIQLNLDNLNRQ</sequence>
<keyword evidence="1" id="KW-0802">TPR repeat</keyword>
<feature type="transmembrane region" description="Helical" evidence="2">
    <location>
        <begin position="12"/>
        <end position="32"/>
    </location>
</feature>
<keyword evidence="2" id="KW-0472">Membrane</keyword>
<organism evidence="4 5">
    <name type="scientific">Methanospirillum lacunae</name>
    <dbReference type="NCBI Taxonomy" id="668570"/>
    <lineage>
        <taxon>Archaea</taxon>
        <taxon>Methanobacteriati</taxon>
        <taxon>Methanobacteriota</taxon>
        <taxon>Stenosarchaea group</taxon>
        <taxon>Methanomicrobia</taxon>
        <taxon>Methanomicrobiales</taxon>
        <taxon>Methanospirillaceae</taxon>
        <taxon>Methanospirillum</taxon>
    </lineage>
</organism>
<dbReference type="SMART" id="SM00220">
    <property type="entry name" value="S_TKc"/>
    <property type="match status" value="1"/>
</dbReference>
<dbReference type="EMBL" id="QGMY01000009">
    <property type="protein sequence ID" value="PWR70998.1"/>
    <property type="molecule type" value="Genomic_DNA"/>
</dbReference>
<protein>
    <recommendedName>
        <fullName evidence="3">Protein kinase domain-containing protein</fullName>
    </recommendedName>
</protein>
<keyword evidence="5" id="KW-1185">Reference proteome</keyword>
<accession>A0A2V2N398</accession>
<evidence type="ECO:0000313" key="4">
    <source>
        <dbReference type="EMBL" id="PWR70998.1"/>
    </source>
</evidence>
<gene>
    <name evidence="4" type="ORF">DK846_13550</name>
</gene>
<dbReference type="SUPFAM" id="SSF56112">
    <property type="entry name" value="Protein kinase-like (PK-like)"/>
    <property type="match status" value="1"/>
</dbReference>
<dbReference type="GO" id="GO:0007165">
    <property type="term" value="P:signal transduction"/>
    <property type="evidence" value="ECO:0007669"/>
    <property type="project" value="TreeGrafter"/>
</dbReference>
<feature type="repeat" description="TPR" evidence="1">
    <location>
        <begin position="404"/>
        <end position="437"/>
    </location>
</feature>
<dbReference type="RefSeq" id="WP_109969492.1">
    <property type="nucleotide sequence ID" value="NZ_CP176093.1"/>
</dbReference>
<dbReference type="InterPro" id="IPR011990">
    <property type="entry name" value="TPR-like_helical_dom_sf"/>
</dbReference>
<evidence type="ECO:0000259" key="3">
    <source>
        <dbReference type="PROSITE" id="PS50011"/>
    </source>
</evidence>
<dbReference type="GO" id="GO:0005737">
    <property type="term" value="C:cytoplasm"/>
    <property type="evidence" value="ECO:0007669"/>
    <property type="project" value="TreeGrafter"/>
</dbReference>
<name>A0A2V2N398_9EURY</name>
<dbReference type="SUPFAM" id="SSF48452">
    <property type="entry name" value="TPR-like"/>
    <property type="match status" value="1"/>
</dbReference>
<dbReference type="Proteomes" id="UP000245657">
    <property type="component" value="Unassembled WGS sequence"/>
</dbReference>
<dbReference type="InterPro" id="IPR000719">
    <property type="entry name" value="Prot_kinase_dom"/>
</dbReference>
<proteinExistence type="predicted"/>
<evidence type="ECO:0000256" key="2">
    <source>
        <dbReference type="SAM" id="Phobius"/>
    </source>
</evidence>
<dbReference type="GO" id="GO:0004672">
    <property type="term" value="F:protein kinase activity"/>
    <property type="evidence" value="ECO:0007669"/>
    <property type="project" value="InterPro"/>
</dbReference>
<feature type="domain" description="Protein kinase" evidence="3">
    <location>
        <begin position="473"/>
        <end position="731"/>
    </location>
</feature>
<dbReference type="InterPro" id="IPR011009">
    <property type="entry name" value="Kinase-like_dom_sf"/>
</dbReference>
<dbReference type="SMART" id="SM00028">
    <property type="entry name" value="TPR"/>
    <property type="match status" value="2"/>
</dbReference>
<evidence type="ECO:0000256" key="1">
    <source>
        <dbReference type="PROSITE-ProRule" id="PRU00339"/>
    </source>
</evidence>
<comment type="caution">
    <text evidence="4">The sequence shown here is derived from an EMBL/GenBank/DDBJ whole genome shotgun (WGS) entry which is preliminary data.</text>
</comment>
<dbReference type="PROSITE" id="PS50005">
    <property type="entry name" value="TPR"/>
    <property type="match status" value="1"/>
</dbReference>
<dbReference type="Pfam" id="PF14559">
    <property type="entry name" value="TPR_19"/>
    <property type="match status" value="1"/>
</dbReference>
<dbReference type="InterPro" id="IPR013229">
    <property type="entry name" value="PEGA"/>
</dbReference>
<dbReference type="Gene3D" id="1.10.510.10">
    <property type="entry name" value="Transferase(Phosphotransferase) domain 1"/>
    <property type="match status" value="1"/>
</dbReference>
<dbReference type="InterPro" id="IPR050167">
    <property type="entry name" value="Ser_Thr_protein_kinase"/>
</dbReference>
<dbReference type="OrthoDB" id="41005at2157"/>
<keyword evidence="2" id="KW-1133">Transmembrane helix</keyword>
<keyword evidence="2" id="KW-0812">Transmembrane</keyword>
<dbReference type="GO" id="GO:0005524">
    <property type="term" value="F:ATP binding"/>
    <property type="evidence" value="ECO:0007669"/>
    <property type="project" value="InterPro"/>
</dbReference>
<dbReference type="PROSITE" id="PS50011">
    <property type="entry name" value="PROTEIN_KINASE_DOM"/>
    <property type="match status" value="1"/>
</dbReference>
<dbReference type="AlphaFoldDB" id="A0A2V2N398"/>
<dbReference type="Gene3D" id="1.25.40.10">
    <property type="entry name" value="Tetratricopeptide repeat domain"/>
    <property type="match status" value="1"/>
</dbReference>
<dbReference type="Pfam" id="PF00069">
    <property type="entry name" value="Pkinase"/>
    <property type="match status" value="1"/>
</dbReference>
<dbReference type="Pfam" id="PF08308">
    <property type="entry name" value="PEGA"/>
    <property type="match status" value="1"/>
</dbReference>
<reference evidence="4 5" key="1">
    <citation type="submission" date="2018-05" db="EMBL/GenBank/DDBJ databases">
        <title>Draft genome of Methanospirillum lacunae Ki8-1.</title>
        <authorList>
            <person name="Dueholm M.S."/>
            <person name="Nielsen P.H."/>
            <person name="Bakmann L.F."/>
            <person name="Otzen D.E."/>
        </authorList>
    </citation>
    <scope>NUCLEOTIDE SEQUENCE [LARGE SCALE GENOMIC DNA]</scope>
    <source>
        <strain evidence="4 5">Ki8-1</strain>
    </source>
</reference>